<dbReference type="Proteomes" id="UP001367508">
    <property type="component" value="Unassembled WGS sequence"/>
</dbReference>
<keyword evidence="2" id="KW-1185">Reference proteome</keyword>
<evidence type="ECO:0000313" key="1">
    <source>
        <dbReference type="EMBL" id="KAK7360050.1"/>
    </source>
</evidence>
<dbReference type="AlphaFoldDB" id="A0AAN9R2N5"/>
<gene>
    <name evidence="1" type="ORF">VNO77_02022</name>
</gene>
<sequence length="120" mass="13307">MASASAFNDYGDSDHLHASVSVLDQRLSSYAFLVRASIDVTIPFLMRVFSNVDMAETLEELYIVLLIIGYVNYSPGGRSGLNTLTSSAQNSFESHPMVADARESLRRYLVYLEANQLAHL</sequence>
<comment type="caution">
    <text evidence="1">The sequence shown here is derived from an EMBL/GenBank/DDBJ whole genome shotgun (WGS) entry which is preliminary data.</text>
</comment>
<name>A0AAN9R2N5_CANGL</name>
<organism evidence="1 2">
    <name type="scientific">Canavalia gladiata</name>
    <name type="common">Sword bean</name>
    <name type="synonym">Dolichos gladiatus</name>
    <dbReference type="NCBI Taxonomy" id="3824"/>
    <lineage>
        <taxon>Eukaryota</taxon>
        <taxon>Viridiplantae</taxon>
        <taxon>Streptophyta</taxon>
        <taxon>Embryophyta</taxon>
        <taxon>Tracheophyta</taxon>
        <taxon>Spermatophyta</taxon>
        <taxon>Magnoliopsida</taxon>
        <taxon>eudicotyledons</taxon>
        <taxon>Gunneridae</taxon>
        <taxon>Pentapetalae</taxon>
        <taxon>rosids</taxon>
        <taxon>fabids</taxon>
        <taxon>Fabales</taxon>
        <taxon>Fabaceae</taxon>
        <taxon>Papilionoideae</taxon>
        <taxon>50 kb inversion clade</taxon>
        <taxon>NPAAA clade</taxon>
        <taxon>indigoferoid/millettioid clade</taxon>
        <taxon>Phaseoleae</taxon>
        <taxon>Canavalia</taxon>
    </lineage>
</organism>
<evidence type="ECO:0000313" key="2">
    <source>
        <dbReference type="Proteomes" id="UP001367508"/>
    </source>
</evidence>
<protein>
    <submittedName>
        <fullName evidence="1">Uncharacterized protein</fullName>
    </submittedName>
</protein>
<accession>A0AAN9R2N5</accession>
<dbReference type="EMBL" id="JAYMYQ010000001">
    <property type="protein sequence ID" value="KAK7360050.1"/>
    <property type="molecule type" value="Genomic_DNA"/>
</dbReference>
<proteinExistence type="predicted"/>
<reference evidence="1 2" key="1">
    <citation type="submission" date="2024-01" db="EMBL/GenBank/DDBJ databases">
        <title>The genomes of 5 underutilized Papilionoideae crops provide insights into root nodulation and disease resistanc.</title>
        <authorList>
            <person name="Jiang F."/>
        </authorList>
    </citation>
    <scope>NUCLEOTIDE SEQUENCE [LARGE SCALE GENOMIC DNA]</scope>
    <source>
        <strain evidence="1">LVBAO_FW01</strain>
        <tissue evidence="1">Leaves</tissue>
    </source>
</reference>